<dbReference type="Gene3D" id="3.90.1340.10">
    <property type="entry name" value="Phage tail collar domain"/>
    <property type="match status" value="1"/>
</dbReference>
<dbReference type="RefSeq" id="WP_377065360.1">
    <property type="nucleotide sequence ID" value="NZ_JBHSJJ010000007.1"/>
</dbReference>
<protein>
    <submittedName>
        <fullName evidence="2">Phage tail protein</fullName>
    </submittedName>
</protein>
<evidence type="ECO:0000313" key="2">
    <source>
        <dbReference type="EMBL" id="MFC4872779.1"/>
    </source>
</evidence>
<evidence type="ECO:0000313" key="3">
    <source>
        <dbReference type="Proteomes" id="UP001595818"/>
    </source>
</evidence>
<dbReference type="InterPro" id="IPR011083">
    <property type="entry name" value="Phage_tail_collar_dom"/>
</dbReference>
<accession>A0ABV9T2D7</accession>
<name>A0ABV9T2D7_9BACT</name>
<evidence type="ECO:0000259" key="1">
    <source>
        <dbReference type="Pfam" id="PF07484"/>
    </source>
</evidence>
<sequence>MDEFIGVIKLFAGNFAPRGWMFCQGQLLPISQNQALFAILGTTYGGNGTTTFALPDLRGRVPIGTGVGPGLPDYREGQMGGSAANTLTVNNLPPHNHSVSPEVKASSKNATEQVPGTNGANTLAAPLASGRPAQAYNNEAPDVALNTTGGMAEVTGNTGGGTPVNNMPPYLGLNYIICLQGIFPPRE</sequence>
<feature type="domain" description="Phage tail collar" evidence="1">
    <location>
        <begin position="6"/>
        <end position="62"/>
    </location>
</feature>
<dbReference type="Pfam" id="PF07484">
    <property type="entry name" value="Collar"/>
    <property type="match status" value="1"/>
</dbReference>
<proteinExistence type="predicted"/>
<reference evidence="3" key="1">
    <citation type="journal article" date="2019" name="Int. J. Syst. Evol. Microbiol.">
        <title>The Global Catalogue of Microorganisms (GCM) 10K type strain sequencing project: providing services to taxonomists for standard genome sequencing and annotation.</title>
        <authorList>
            <consortium name="The Broad Institute Genomics Platform"/>
            <consortium name="The Broad Institute Genome Sequencing Center for Infectious Disease"/>
            <person name="Wu L."/>
            <person name="Ma J."/>
        </authorList>
    </citation>
    <scope>NUCLEOTIDE SEQUENCE [LARGE SCALE GENOMIC DNA]</scope>
    <source>
        <strain evidence="3">CGMCC 4.7466</strain>
    </source>
</reference>
<gene>
    <name evidence="2" type="ORF">ACFPFU_13875</name>
</gene>
<dbReference type="Proteomes" id="UP001595818">
    <property type="component" value="Unassembled WGS sequence"/>
</dbReference>
<dbReference type="SUPFAM" id="SSF88874">
    <property type="entry name" value="Receptor-binding domain of short tail fibre protein gp12"/>
    <property type="match status" value="1"/>
</dbReference>
<organism evidence="2 3">
    <name type="scientific">Negadavirga shengliensis</name>
    <dbReference type="NCBI Taxonomy" id="1389218"/>
    <lineage>
        <taxon>Bacteria</taxon>
        <taxon>Pseudomonadati</taxon>
        <taxon>Bacteroidota</taxon>
        <taxon>Cytophagia</taxon>
        <taxon>Cytophagales</taxon>
        <taxon>Cyclobacteriaceae</taxon>
        <taxon>Negadavirga</taxon>
    </lineage>
</organism>
<keyword evidence="3" id="KW-1185">Reference proteome</keyword>
<comment type="caution">
    <text evidence="2">The sequence shown here is derived from an EMBL/GenBank/DDBJ whole genome shotgun (WGS) entry which is preliminary data.</text>
</comment>
<dbReference type="EMBL" id="JBHSJJ010000007">
    <property type="protein sequence ID" value="MFC4872779.1"/>
    <property type="molecule type" value="Genomic_DNA"/>
</dbReference>
<dbReference type="InterPro" id="IPR037053">
    <property type="entry name" value="Phage_tail_collar_dom_sf"/>
</dbReference>